<organism evidence="10 11">
    <name type="scientific">Pseudolactococcus piscium MKFS47</name>
    <dbReference type="NCBI Taxonomy" id="297352"/>
    <lineage>
        <taxon>Bacteria</taxon>
        <taxon>Bacillati</taxon>
        <taxon>Bacillota</taxon>
        <taxon>Bacilli</taxon>
        <taxon>Lactobacillales</taxon>
        <taxon>Streptococcaceae</taxon>
        <taxon>Pseudolactococcus</taxon>
    </lineage>
</organism>
<dbReference type="GO" id="GO:0016020">
    <property type="term" value="C:membrane"/>
    <property type="evidence" value="ECO:0007669"/>
    <property type="project" value="InterPro"/>
</dbReference>
<dbReference type="InterPro" id="IPR033887">
    <property type="entry name" value="PTS_IIA_man"/>
</dbReference>
<dbReference type="GO" id="GO:0005737">
    <property type="term" value="C:cytoplasm"/>
    <property type="evidence" value="ECO:0007669"/>
    <property type="project" value="UniProtKB-SubCell"/>
</dbReference>
<keyword evidence="4" id="KW-0597">Phosphoprotein</keyword>
<dbReference type="PANTHER" id="PTHR33799:SF1">
    <property type="entry name" value="PTS SYSTEM MANNOSE-SPECIFIC EIIAB COMPONENT-RELATED"/>
    <property type="match status" value="1"/>
</dbReference>
<evidence type="ECO:0000256" key="6">
    <source>
        <dbReference type="ARBA" id="ARBA00022679"/>
    </source>
</evidence>
<dbReference type="InterPro" id="IPR004701">
    <property type="entry name" value="PTS_EIIA_man-typ"/>
</dbReference>
<dbReference type="KEGG" id="lpk:LACPI_0185"/>
<evidence type="ECO:0000256" key="8">
    <source>
        <dbReference type="ARBA" id="ARBA00022777"/>
    </source>
</evidence>
<evidence type="ECO:0000256" key="4">
    <source>
        <dbReference type="ARBA" id="ARBA00022553"/>
    </source>
</evidence>
<name>A0A0D6DV55_9LACT</name>
<evidence type="ECO:0000259" key="9">
    <source>
        <dbReference type="PROSITE" id="PS51096"/>
    </source>
</evidence>
<feature type="domain" description="PTS EIIA type-4" evidence="9">
    <location>
        <begin position="1"/>
        <end position="123"/>
    </location>
</feature>
<dbReference type="NCBIfam" id="TIGR00824">
    <property type="entry name" value="EIIA-man"/>
    <property type="match status" value="1"/>
</dbReference>
<dbReference type="CDD" id="cd00006">
    <property type="entry name" value="PTS_IIA_man"/>
    <property type="match status" value="1"/>
</dbReference>
<evidence type="ECO:0000256" key="3">
    <source>
        <dbReference type="ARBA" id="ARBA00022490"/>
    </source>
</evidence>
<keyword evidence="3" id="KW-0963">Cytoplasm</keyword>
<evidence type="ECO:0000313" key="10">
    <source>
        <dbReference type="EMBL" id="CEN27385.1"/>
    </source>
</evidence>
<keyword evidence="7" id="KW-0598">Phosphotransferase system</keyword>
<proteinExistence type="predicted"/>
<dbReference type="GO" id="GO:0016773">
    <property type="term" value="F:phosphotransferase activity, alcohol group as acceptor"/>
    <property type="evidence" value="ECO:0007669"/>
    <property type="project" value="InterPro"/>
</dbReference>
<dbReference type="InterPro" id="IPR036662">
    <property type="entry name" value="PTS_EIIA_man-typ_sf"/>
</dbReference>
<dbReference type="EMBL" id="LN774769">
    <property type="protein sequence ID" value="CEN27385.1"/>
    <property type="molecule type" value="Genomic_DNA"/>
</dbReference>
<evidence type="ECO:0000256" key="1">
    <source>
        <dbReference type="ARBA" id="ARBA00004496"/>
    </source>
</evidence>
<dbReference type="GO" id="GO:0016301">
    <property type="term" value="F:kinase activity"/>
    <property type="evidence" value="ECO:0007669"/>
    <property type="project" value="UniProtKB-KW"/>
</dbReference>
<dbReference type="PROSITE" id="PS51096">
    <property type="entry name" value="PTS_EIIA_TYPE_4"/>
    <property type="match status" value="1"/>
</dbReference>
<dbReference type="InterPro" id="IPR013789">
    <property type="entry name" value="PTS_EIIA_man"/>
</dbReference>
<dbReference type="STRING" id="1364.LP2241_10159"/>
<evidence type="ECO:0000313" key="11">
    <source>
        <dbReference type="Proteomes" id="UP000033166"/>
    </source>
</evidence>
<dbReference type="AlphaFoldDB" id="A0A0D6DV55"/>
<keyword evidence="2" id="KW-0813">Transport</keyword>
<gene>
    <name evidence="10" type="primary">levD</name>
    <name evidence="10" type="ORF">LACPI_0185</name>
</gene>
<evidence type="ECO:0000256" key="5">
    <source>
        <dbReference type="ARBA" id="ARBA00022597"/>
    </source>
</evidence>
<evidence type="ECO:0000256" key="7">
    <source>
        <dbReference type="ARBA" id="ARBA00022683"/>
    </source>
</evidence>
<keyword evidence="5" id="KW-0762">Sugar transport</keyword>
<reference evidence="11" key="1">
    <citation type="submission" date="2015-01" db="EMBL/GenBank/DDBJ databases">
        <authorList>
            <person name="Andreevskaya M."/>
        </authorList>
    </citation>
    <scope>NUCLEOTIDE SEQUENCE [LARGE SCALE GENOMIC DNA]</scope>
    <source>
        <strain evidence="11">MKFS47</strain>
    </source>
</reference>
<protein>
    <submittedName>
        <fullName evidence="10">Fructose-specific phosphotransferase enzyme IIA component LevD</fullName>
    </submittedName>
</protein>
<accession>A0A0D6DV55</accession>
<sequence length="147" mass="16093">MTAIIVSGHGQLSTGLLDAFEMIFGHDDKIIAVPFLKGEGIPQLQDKYQAVMAKFPDEPILFLVDVFGGTPYNSAVQLVFNNPLADVVTGVNLPMLLEIAAIKEFSDLDALKQQLKLINQEGFKIFSEVINAAKTTDPIDDEEDDLL</sequence>
<keyword evidence="6 10" id="KW-0808">Transferase</keyword>
<dbReference type="GO" id="GO:0009401">
    <property type="term" value="P:phosphoenolpyruvate-dependent sugar phosphotransferase system"/>
    <property type="evidence" value="ECO:0007669"/>
    <property type="project" value="UniProtKB-KW"/>
</dbReference>
<evidence type="ECO:0000256" key="2">
    <source>
        <dbReference type="ARBA" id="ARBA00022448"/>
    </source>
</evidence>
<dbReference type="Gene3D" id="3.40.50.510">
    <property type="entry name" value="Phosphotransferase system, mannose-type IIA component"/>
    <property type="match status" value="1"/>
</dbReference>
<dbReference type="SUPFAM" id="SSF53062">
    <property type="entry name" value="PTS system fructose IIA component-like"/>
    <property type="match status" value="1"/>
</dbReference>
<dbReference type="RefSeq" id="WP_047914674.1">
    <property type="nucleotide sequence ID" value="NZ_LN774769.1"/>
</dbReference>
<keyword evidence="8" id="KW-0418">Kinase</keyword>
<dbReference type="Proteomes" id="UP000033166">
    <property type="component" value="Chromosome I"/>
</dbReference>
<dbReference type="InterPro" id="IPR051471">
    <property type="entry name" value="Bacterial_PTS_sugar_comp"/>
</dbReference>
<dbReference type="HOGENOM" id="CLU_123235_1_1_9"/>
<dbReference type="PANTHER" id="PTHR33799">
    <property type="entry name" value="PTS PERMEASE-RELATED-RELATED"/>
    <property type="match status" value="1"/>
</dbReference>
<comment type="subcellular location">
    <subcellularLocation>
        <location evidence="1">Cytoplasm</location>
    </subcellularLocation>
</comment>
<dbReference type="Pfam" id="PF03610">
    <property type="entry name" value="EIIA-man"/>
    <property type="match status" value="1"/>
</dbReference>